<dbReference type="GO" id="GO:0046872">
    <property type="term" value="F:metal ion binding"/>
    <property type="evidence" value="ECO:0007669"/>
    <property type="project" value="UniProtKB-KW"/>
</dbReference>
<accession>A0AAV1HSQ4</accession>
<dbReference type="AlphaFoldDB" id="A0AAV1HSQ4"/>
<keyword evidence="7" id="KW-1185">Reference proteome</keyword>
<dbReference type="SUPFAM" id="SSF48113">
    <property type="entry name" value="Heme-dependent peroxidases"/>
    <property type="match status" value="1"/>
</dbReference>
<dbReference type="PANTHER" id="PTHR11903:SF11">
    <property type="entry name" value="ALPHA-DIOXYGENASE 1"/>
    <property type="match status" value="1"/>
</dbReference>
<dbReference type="EMBL" id="CAUYUE010000001">
    <property type="protein sequence ID" value="CAK0733656.1"/>
    <property type="molecule type" value="Genomic_DNA"/>
</dbReference>
<dbReference type="InterPro" id="IPR010255">
    <property type="entry name" value="Haem_peroxidase_sf"/>
</dbReference>
<evidence type="ECO:0000256" key="5">
    <source>
        <dbReference type="ARBA" id="ARBA00023004"/>
    </source>
</evidence>
<evidence type="ECO:0000256" key="4">
    <source>
        <dbReference type="ARBA" id="ARBA00023002"/>
    </source>
</evidence>
<reference evidence="6 7" key="1">
    <citation type="submission" date="2023-10" db="EMBL/GenBank/DDBJ databases">
        <authorList>
            <person name="Maclean D."/>
            <person name="Macfadyen A."/>
        </authorList>
    </citation>
    <scope>NUCLEOTIDE SEQUENCE [LARGE SCALE GENOMIC DNA]</scope>
</reference>
<gene>
    <name evidence="6" type="ORF">CVIRNUC_000311</name>
</gene>
<dbReference type="InterPro" id="IPR019791">
    <property type="entry name" value="Haem_peroxidase_animal"/>
</dbReference>
<evidence type="ECO:0000256" key="3">
    <source>
        <dbReference type="ARBA" id="ARBA00022964"/>
    </source>
</evidence>
<keyword evidence="1" id="KW-0479">Metal-binding</keyword>
<dbReference type="PROSITE" id="PS50292">
    <property type="entry name" value="PEROXIDASE_3"/>
    <property type="match status" value="1"/>
</dbReference>
<evidence type="ECO:0000256" key="1">
    <source>
        <dbReference type="ARBA" id="ARBA00022723"/>
    </source>
</evidence>
<organism evidence="6 7">
    <name type="scientific">Coccomyxa viridis</name>
    <dbReference type="NCBI Taxonomy" id="1274662"/>
    <lineage>
        <taxon>Eukaryota</taxon>
        <taxon>Viridiplantae</taxon>
        <taxon>Chlorophyta</taxon>
        <taxon>core chlorophytes</taxon>
        <taxon>Trebouxiophyceae</taxon>
        <taxon>Trebouxiophyceae incertae sedis</taxon>
        <taxon>Coccomyxaceae</taxon>
        <taxon>Coccomyxa</taxon>
    </lineage>
</organism>
<dbReference type="InterPro" id="IPR050783">
    <property type="entry name" value="Oxylipin_biosynth_metab"/>
</dbReference>
<dbReference type="GO" id="GO:0006952">
    <property type="term" value="P:defense response"/>
    <property type="evidence" value="ECO:0007669"/>
    <property type="project" value="UniProtKB-KW"/>
</dbReference>
<dbReference type="GO" id="GO:0006631">
    <property type="term" value="P:fatty acid metabolic process"/>
    <property type="evidence" value="ECO:0007669"/>
    <property type="project" value="UniProtKB-ARBA"/>
</dbReference>
<dbReference type="GO" id="GO:0006979">
    <property type="term" value="P:response to oxidative stress"/>
    <property type="evidence" value="ECO:0007669"/>
    <property type="project" value="InterPro"/>
</dbReference>
<proteinExistence type="predicted"/>
<keyword evidence="5" id="KW-0408">Iron</keyword>
<sequence length="311" mass="34886">MHQNWVGIQAAFLKDEEEKLKKDHSLKSKLGVLVHQAVLHLVPFFVHGTQGVGHKTELYGTPYSLSEDIVSSYRMHPLIPDVFDIDGQKVNASDMTNWKARGIINRFGISKLAHAWGHQPPTTLTLHNYPDFLTKIIMPGEDGPRSMAVIDILRDRERGMVRYNQARRQYGLQAAGGSEDITDNADLVEELRSVYKSVEDVDFLVGCLAESPRPSGYVISNTAFYVFIINASRRILCDRFYQESYNAETYTAEGLAHVENTSFKSMLLRHHPELKNSIGDVTNAFMAWTGTADYSKLQPKTSSGGEGHAEL</sequence>
<name>A0AAV1HSQ4_9CHLO</name>
<protein>
    <submittedName>
        <fullName evidence="6">Uncharacterized protein</fullName>
    </submittedName>
</protein>
<dbReference type="Proteomes" id="UP001314263">
    <property type="component" value="Unassembled WGS sequence"/>
</dbReference>
<dbReference type="GO" id="GO:0020037">
    <property type="term" value="F:heme binding"/>
    <property type="evidence" value="ECO:0007669"/>
    <property type="project" value="InterPro"/>
</dbReference>
<keyword evidence="2" id="KW-0611">Plant defense</keyword>
<dbReference type="Pfam" id="PF03098">
    <property type="entry name" value="An_peroxidase"/>
    <property type="match status" value="1"/>
</dbReference>
<dbReference type="Gene3D" id="1.10.640.10">
    <property type="entry name" value="Haem peroxidase domain superfamily, animal type"/>
    <property type="match status" value="1"/>
</dbReference>
<dbReference type="PANTHER" id="PTHR11903">
    <property type="entry name" value="PROSTAGLANDIN G/H SYNTHASE"/>
    <property type="match status" value="1"/>
</dbReference>
<comment type="caution">
    <text evidence="6">The sequence shown here is derived from an EMBL/GenBank/DDBJ whole genome shotgun (WGS) entry which is preliminary data.</text>
</comment>
<dbReference type="GO" id="GO:0016702">
    <property type="term" value="F:oxidoreductase activity, acting on single donors with incorporation of molecular oxygen, incorporation of two atoms of oxygen"/>
    <property type="evidence" value="ECO:0007669"/>
    <property type="project" value="TreeGrafter"/>
</dbReference>
<evidence type="ECO:0000256" key="2">
    <source>
        <dbReference type="ARBA" id="ARBA00022821"/>
    </source>
</evidence>
<dbReference type="InterPro" id="IPR037120">
    <property type="entry name" value="Haem_peroxidase_sf_animal"/>
</dbReference>
<keyword evidence="3" id="KW-0223">Dioxygenase</keyword>
<evidence type="ECO:0000313" key="6">
    <source>
        <dbReference type="EMBL" id="CAK0733656.1"/>
    </source>
</evidence>
<keyword evidence="4" id="KW-0560">Oxidoreductase</keyword>
<evidence type="ECO:0000313" key="7">
    <source>
        <dbReference type="Proteomes" id="UP001314263"/>
    </source>
</evidence>
<dbReference type="GO" id="GO:0004601">
    <property type="term" value="F:peroxidase activity"/>
    <property type="evidence" value="ECO:0007669"/>
    <property type="project" value="InterPro"/>
</dbReference>